<protein>
    <recommendedName>
        <fullName evidence="8">Ribonuclease VapC</fullName>
        <shortName evidence="8">RNase VapC</shortName>
        <ecNumber evidence="8">3.1.-.-</ecNumber>
    </recommendedName>
    <alternativeName>
        <fullName evidence="8">Toxin VapC</fullName>
    </alternativeName>
</protein>
<evidence type="ECO:0000313" key="10">
    <source>
        <dbReference type="EMBL" id="EHP43209.1"/>
    </source>
</evidence>
<evidence type="ECO:0000256" key="8">
    <source>
        <dbReference type="HAMAP-Rule" id="MF_00265"/>
    </source>
</evidence>
<sequence length="136" mass="14678">MAKYMLDTNMCIYLMKNQPPHVAERLASCFEGDVVLSSVTLAELEYGVAVSREPEAARRALQALVARVPVLPLSSAAAQAYGPIRAATRERKSDALDKLIAAHAVAENVIVVTNNVRDFAAYPGVRVEDWSAPPGL</sequence>
<evidence type="ECO:0000256" key="4">
    <source>
        <dbReference type="ARBA" id="ARBA00022723"/>
    </source>
</evidence>
<name>H1S2Z4_9BURK</name>
<comment type="cofactor">
    <cofactor evidence="1 8">
        <name>Mg(2+)</name>
        <dbReference type="ChEBI" id="CHEBI:18420"/>
    </cofactor>
</comment>
<feature type="binding site" evidence="8">
    <location>
        <position position="97"/>
    </location>
    <ligand>
        <name>Mg(2+)</name>
        <dbReference type="ChEBI" id="CHEBI:18420"/>
    </ligand>
</feature>
<evidence type="ECO:0000256" key="1">
    <source>
        <dbReference type="ARBA" id="ARBA00001946"/>
    </source>
</evidence>
<comment type="function">
    <text evidence="8">Toxic component of a toxin-antitoxin (TA) system. An RNase.</text>
</comment>
<keyword evidence="2 8" id="KW-1277">Toxin-antitoxin system</keyword>
<dbReference type="RefSeq" id="WP_006157781.1">
    <property type="nucleotide sequence ID" value="NZ_AHJE01000022.1"/>
</dbReference>
<dbReference type="PANTHER" id="PTHR33653">
    <property type="entry name" value="RIBONUCLEASE VAPC2"/>
    <property type="match status" value="1"/>
</dbReference>
<dbReference type="InterPro" id="IPR022907">
    <property type="entry name" value="VapC_family"/>
</dbReference>
<keyword evidence="3 8" id="KW-0540">Nuclease</keyword>
<dbReference type="Proteomes" id="UP000005808">
    <property type="component" value="Unassembled WGS sequence"/>
</dbReference>
<dbReference type="Pfam" id="PF01850">
    <property type="entry name" value="PIN"/>
    <property type="match status" value="1"/>
</dbReference>
<gene>
    <name evidence="8" type="primary">vapC</name>
    <name evidence="10" type="ORF">OR16_10519</name>
</gene>
<evidence type="ECO:0000256" key="5">
    <source>
        <dbReference type="ARBA" id="ARBA00022801"/>
    </source>
</evidence>
<dbReference type="CDD" id="cd18736">
    <property type="entry name" value="PIN_CcVapC1-like"/>
    <property type="match status" value="1"/>
</dbReference>
<dbReference type="GO" id="GO:0000287">
    <property type="term" value="F:magnesium ion binding"/>
    <property type="evidence" value="ECO:0007669"/>
    <property type="project" value="UniProtKB-UniRule"/>
</dbReference>
<evidence type="ECO:0000256" key="2">
    <source>
        <dbReference type="ARBA" id="ARBA00022649"/>
    </source>
</evidence>
<dbReference type="OrthoDB" id="9796690at2"/>
<dbReference type="PATRIC" id="fig|1127483.3.peg.2107"/>
<dbReference type="InterPro" id="IPR002716">
    <property type="entry name" value="PIN_dom"/>
</dbReference>
<dbReference type="EC" id="3.1.-.-" evidence="8"/>
<keyword evidence="6 8" id="KW-0460">Magnesium</keyword>
<dbReference type="GO" id="GO:0016787">
    <property type="term" value="F:hydrolase activity"/>
    <property type="evidence" value="ECO:0007669"/>
    <property type="project" value="UniProtKB-KW"/>
</dbReference>
<evidence type="ECO:0000313" key="11">
    <source>
        <dbReference type="Proteomes" id="UP000005808"/>
    </source>
</evidence>
<evidence type="ECO:0000256" key="7">
    <source>
        <dbReference type="ARBA" id="ARBA00038093"/>
    </source>
</evidence>
<dbReference type="InterPro" id="IPR029060">
    <property type="entry name" value="PIN-like_dom_sf"/>
</dbReference>
<dbReference type="Gene3D" id="3.40.50.1010">
    <property type="entry name" value="5'-nuclease"/>
    <property type="match status" value="1"/>
</dbReference>
<accession>H1S2Z4</accession>
<evidence type="ECO:0000256" key="3">
    <source>
        <dbReference type="ARBA" id="ARBA00022722"/>
    </source>
</evidence>
<reference evidence="10 11" key="1">
    <citation type="journal article" date="2012" name="J. Bacteriol.">
        <title>De Novo Genome Project of Cupriavidus basilensis OR16.</title>
        <authorList>
            <person name="Cserhati M."/>
            <person name="Kriszt B."/>
            <person name="Szoboszlay S."/>
            <person name="Toth A."/>
            <person name="Szabo I."/>
            <person name="Tancsics A."/>
            <person name="Nagy I."/>
            <person name="Horvath B."/>
            <person name="Nagy I."/>
            <person name="Kukolya J."/>
        </authorList>
    </citation>
    <scope>NUCLEOTIDE SEQUENCE [LARGE SCALE GENOMIC DNA]</scope>
    <source>
        <strain evidence="10 11">OR16</strain>
    </source>
</reference>
<dbReference type="PANTHER" id="PTHR33653:SF1">
    <property type="entry name" value="RIBONUCLEASE VAPC2"/>
    <property type="match status" value="1"/>
</dbReference>
<organism evidence="10 11">
    <name type="scientific">Cupriavidus basilensis OR16</name>
    <dbReference type="NCBI Taxonomy" id="1127483"/>
    <lineage>
        <taxon>Bacteria</taxon>
        <taxon>Pseudomonadati</taxon>
        <taxon>Pseudomonadota</taxon>
        <taxon>Betaproteobacteria</taxon>
        <taxon>Burkholderiales</taxon>
        <taxon>Burkholderiaceae</taxon>
        <taxon>Cupriavidus</taxon>
    </lineage>
</organism>
<dbReference type="InterPro" id="IPR050556">
    <property type="entry name" value="Type_II_TA_system_RNase"/>
</dbReference>
<dbReference type="GO" id="GO:0090729">
    <property type="term" value="F:toxin activity"/>
    <property type="evidence" value="ECO:0007669"/>
    <property type="project" value="UniProtKB-KW"/>
</dbReference>
<feature type="domain" description="PIN" evidence="9">
    <location>
        <begin position="4"/>
        <end position="122"/>
    </location>
</feature>
<keyword evidence="5 8" id="KW-0378">Hydrolase</keyword>
<comment type="similarity">
    <text evidence="7 8">Belongs to the PINc/VapC protein family.</text>
</comment>
<dbReference type="AlphaFoldDB" id="H1S2Z4"/>
<evidence type="ECO:0000256" key="6">
    <source>
        <dbReference type="ARBA" id="ARBA00022842"/>
    </source>
</evidence>
<dbReference type="EMBL" id="AHJE01000022">
    <property type="protein sequence ID" value="EHP43209.1"/>
    <property type="molecule type" value="Genomic_DNA"/>
</dbReference>
<dbReference type="HAMAP" id="MF_00265">
    <property type="entry name" value="VapC_Nob1"/>
    <property type="match status" value="1"/>
</dbReference>
<evidence type="ECO:0000259" key="9">
    <source>
        <dbReference type="Pfam" id="PF01850"/>
    </source>
</evidence>
<dbReference type="SUPFAM" id="SSF88723">
    <property type="entry name" value="PIN domain-like"/>
    <property type="match status" value="1"/>
</dbReference>
<comment type="caution">
    <text evidence="10">The sequence shown here is derived from an EMBL/GenBank/DDBJ whole genome shotgun (WGS) entry which is preliminary data.</text>
</comment>
<keyword evidence="4 8" id="KW-0479">Metal-binding</keyword>
<feature type="binding site" evidence="8">
    <location>
        <position position="7"/>
    </location>
    <ligand>
        <name>Mg(2+)</name>
        <dbReference type="ChEBI" id="CHEBI:18420"/>
    </ligand>
</feature>
<keyword evidence="8" id="KW-0800">Toxin</keyword>
<dbReference type="GO" id="GO:0004540">
    <property type="term" value="F:RNA nuclease activity"/>
    <property type="evidence" value="ECO:0007669"/>
    <property type="project" value="InterPro"/>
</dbReference>
<proteinExistence type="inferred from homology"/>